<dbReference type="Gene3D" id="3.40.50.1820">
    <property type="entry name" value="alpha/beta hydrolase"/>
    <property type="match status" value="1"/>
</dbReference>
<feature type="active site" description="Proton donor" evidence="4">
    <location>
        <position position="307"/>
    </location>
</feature>
<dbReference type="PIRSF" id="PIRSF001112">
    <property type="entry name" value="Epoxide_hydrolase"/>
    <property type="match status" value="1"/>
</dbReference>
<feature type="active site" description="Nucleophile" evidence="4">
    <location>
        <position position="179"/>
    </location>
</feature>
<dbReference type="PANTHER" id="PTHR21661">
    <property type="entry name" value="EPOXIDE HYDROLASE 1-RELATED"/>
    <property type="match status" value="1"/>
</dbReference>
<protein>
    <recommendedName>
        <fullName evidence="5">Epoxide hydrolase N-terminal domain-containing protein</fullName>
    </recommendedName>
</protein>
<dbReference type="GO" id="GO:0097176">
    <property type="term" value="P:epoxide metabolic process"/>
    <property type="evidence" value="ECO:0007669"/>
    <property type="project" value="TreeGrafter"/>
</dbReference>
<dbReference type="PRINTS" id="PR00412">
    <property type="entry name" value="EPOXHYDRLASE"/>
</dbReference>
<dbReference type="InterPro" id="IPR010497">
    <property type="entry name" value="Epoxide_hydro_N"/>
</dbReference>
<evidence type="ECO:0000256" key="2">
    <source>
        <dbReference type="ARBA" id="ARBA00022797"/>
    </source>
</evidence>
<evidence type="ECO:0000256" key="3">
    <source>
        <dbReference type="ARBA" id="ARBA00022801"/>
    </source>
</evidence>
<comment type="similarity">
    <text evidence="1">Belongs to the peptidase S33 family.</text>
</comment>
<dbReference type="OrthoDB" id="27092at2"/>
<dbReference type="PANTHER" id="PTHR21661:SF35">
    <property type="entry name" value="EPOXIDE HYDROLASE"/>
    <property type="match status" value="1"/>
</dbReference>
<name>A0A2M9G6Y8_9PROT</name>
<keyword evidence="7" id="KW-1185">Reference proteome</keyword>
<evidence type="ECO:0000259" key="5">
    <source>
        <dbReference type="Pfam" id="PF06441"/>
    </source>
</evidence>
<feature type="domain" description="Epoxide hydrolase N-terminal" evidence="5">
    <location>
        <begin position="6"/>
        <end position="110"/>
    </location>
</feature>
<dbReference type="SUPFAM" id="SSF53474">
    <property type="entry name" value="alpha/beta-Hydrolases"/>
    <property type="match status" value="1"/>
</dbReference>
<reference evidence="6 7" key="1">
    <citation type="submission" date="2017-11" db="EMBL/GenBank/DDBJ databases">
        <title>Draft genome sequence of Rhizobiales bacterium SY3-13.</title>
        <authorList>
            <person name="Sun C."/>
        </authorList>
    </citation>
    <scope>NUCLEOTIDE SEQUENCE [LARGE SCALE GENOMIC DNA]</scope>
    <source>
        <strain evidence="6 7">SY3-13</strain>
    </source>
</reference>
<gene>
    <name evidence="6" type="ORF">CVT23_01965</name>
</gene>
<dbReference type="GO" id="GO:0004301">
    <property type="term" value="F:epoxide hydrolase activity"/>
    <property type="evidence" value="ECO:0007669"/>
    <property type="project" value="TreeGrafter"/>
</dbReference>
<sequence>MHINAQAFTINVDQTVLDDLAARLARTRFPNEPEGGGWLYGTDLAYMRRLVDHWRNGYDWRRWETELNRWPNYIAQVDGFDIHFVCEPGSGANPEPLVITHGWPGSTFEFHRIIEPLAHPERFGGDAEDGFTVICPSLPGYGWSSAPAAPMHPKKVADLWARFMTKVFGVERFSAQGGDWGSIVTSWLAHRHPDRLNGIHLNMVPLKPHLGEGAPALTEDERAWIGRFRKRTAHAMGYFQIQGTKPQTLNYGLSDSPAGLAAWIIEKFQHRMKEGPGELSLFPMDELLTNVMIYWVNNAHNSASWLYTAVTREGGMELGRREDGAPDRIEVPTGFCLFPYDLVPIPPESWLKRAYDVKRFTVHDDGGHFAAFEKPDELVADIRAFFRGLR</sequence>
<evidence type="ECO:0000313" key="6">
    <source>
        <dbReference type="EMBL" id="PJK31461.1"/>
    </source>
</evidence>
<evidence type="ECO:0000256" key="1">
    <source>
        <dbReference type="ARBA" id="ARBA00010088"/>
    </source>
</evidence>
<keyword evidence="2" id="KW-0058">Aromatic hydrocarbons catabolism</keyword>
<dbReference type="RefSeq" id="WP_109793887.1">
    <property type="nucleotide sequence ID" value="NZ_PHIG01000005.1"/>
</dbReference>
<dbReference type="EMBL" id="PHIG01000005">
    <property type="protein sequence ID" value="PJK31461.1"/>
    <property type="molecule type" value="Genomic_DNA"/>
</dbReference>
<dbReference type="InterPro" id="IPR000639">
    <property type="entry name" value="Epox_hydrolase-like"/>
</dbReference>
<dbReference type="AlphaFoldDB" id="A0A2M9G6Y8"/>
<dbReference type="Pfam" id="PF06441">
    <property type="entry name" value="EHN"/>
    <property type="match status" value="1"/>
</dbReference>
<proteinExistence type="inferred from homology"/>
<feature type="active site" description="Proton acceptor" evidence="4">
    <location>
        <position position="368"/>
    </location>
</feature>
<evidence type="ECO:0000256" key="4">
    <source>
        <dbReference type="PIRSR" id="PIRSR001112-1"/>
    </source>
</evidence>
<organism evidence="6 7">
    <name type="scientific">Minwuia thermotolerans</name>
    <dbReference type="NCBI Taxonomy" id="2056226"/>
    <lineage>
        <taxon>Bacteria</taxon>
        <taxon>Pseudomonadati</taxon>
        <taxon>Pseudomonadota</taxon>
        <taxon>Alphaproteobacteria</taxon>
        <taxon>Minwuiales</taxon>
        <taxon>Minwuiaceae</taxon>
        <taxon>Minwuia</taxon>
    </lineage>
</organism>
<accession>A0A2M9G6Y8</accession>
<dbReference type="Proteomes" id="UP000229498">
    <property type="component" value="Unassembled WGS sequence"/>
</dbReference>
<evidence type="ECO:0000313" key="7">
    <source>
        <dbReference type="Proteomes" id="UP000229498"/>
    </source>
</evidence>
<dbReference type="InterPro" id="IPR029058">
    <property type="entry name" value="AB_hydrolase_fold"/>
</dbReference>
<dbReference type="InterPro" id="IPR016292">
    <property type="entry name" value="Epoxide_hydrolase"/>
</dbReference>
<comment type="caution">
    <text evidence="6">The sequence shown here is derived from an EMBL/GenBank/DDBJ whole genome shotgun (WGS) entry which is preliminary data.</text>
</comment>
<keyword evidence="3" id="KW-0378">Hydrolase</keyword>